<accession>A0AA39J1P3</accession>
<reference evidence="4" key="1">
    <citation type="submission" date="2023-06" db="EMBL/GenBank/DDBJ databases">
        <authorList>
            <consortium name="Lawrence Berkeley National Laboratory"/>
            <person name="Ahrendt S."/>
            <person name="Sahu N."/>
            <person name="Indic B."/>
            <person name="Wong-Bajracharya J."/>
            <person name="Merenyi Z."/>
            <person name="Ke H.-M."/>
            <person name="Monk M."/>
            <person name="Kocsube S."/>
            <person name="Drula E."/>
            <person name="Lipzen A."/>
            <person name="Balint B."/>
            <person name="Henrissat B."/>
            <person name="Andreopoulos B."/>
            <person name="Martin F.M."/>
            <person name="Harder C.B."/>
            <person name="Rigling D."/>
            <person name="Ford K.L."/>
            <person name="Foster G.D."/>
            <person name="Pangilinan J."/>
            <person name="Papanicolaou A."/>
            <person name="Barry K."/>
            <person name="LaButti K."/>
            <person name="Viragh M."/>
            <person name="Koriabine M."/>
            <person name="Yan M."/>
            <person name="Riley R."/>
            <person name="Champramary S."/>
            <person name="Plett K.L."/>
            <person name="Tsai I.J."/>
            <person name="Slot J."/>
            <person name="Sipos G."/>
            <person name="Plett J."/>
            <person name="Nagy L.G."/>
            <person name="Grigoriev I.V."/>
        </authorList>
    </citation>
    <scope>NUCLEOTIDE SEQUENCE</scope>
    <source>
        <strain evidence="4">FPL87.14</strain>
    </source>
</reference>
<comment type="caution">
    <text evidence="4">The sequence shown here is derived from an EMBL/GenBank/DDBJ whole genome shotgun (WGS) entry which is preliminary data.</text>
</comment>
<keyword evidence="2" id="KW-1133">Transmembrane helix</keyword>
<organism evidence="4 5">
    <name type="scientific">Armillaria borealis</name>
    <dbReference type="NCBI Taxonomy" id="47425"/>
    <lineage>
        <taxon>Eukaryota</taxon>
        <taxon>Fungi</taxon>
        <taxon>Dikarya</taxon>
        <taxon>Basidiomycota</taxon>
        <taxon>Agaricomycotina</taxon>
        <taxon>Agaricomycetes</taxon>
        <taxon>Agaricomycetidae</taxon>
        <taxon>Agaricales</taxon>
        <taxon>Marasmiineae</taxon>
        <taxon>Physalacriaceae</taxon>
        <taxon>Armillaria</taxon>
    </lineage>
</organism>
<evidence type="ECO:0000313" key="4">
    <source>
        <dbReference type="EMBL" id="KAK0433194.1"/>
    </source>
</evidence>
<gene>
    <name evidence="4" type="ORF">EV421DRAFT_1910343</name>
</gene>
<keyword evidence="2" id="KW-0812">Transmembrane</keyword>
<dbReference type="Proteomes" id="UP001175226">
    <property type="component" value="Unassembled WGS sequence"/>
</dbReference>
<feature type="transmembrane region" description="Helical" evidence="2">
    <location>
        <begin position="76"/>
        <end position="95"/>
    </location>
</feature>
<name>A0AA39J1P3_9AGAR</name>
<proteinExistence type="predicted"/>
<dbReference type="EMBL" id="JAUEPT010000084">
    <property type="protein sequence ID" value="KAK0433194.1"/>
    <property type="molecule type" value="Genomic_DNA"/>
</dbReference>
<feature type="transmembrane region" description="Helical" evidence="2">
    <location>
        <begin position="150"/>
        <end position="169"/>
    </location>
</feature>
<keyword evidence="5" id="KW-1185">Reference proteome</keyword>
<feature type="region of interest" description="Disordered" evidence="1">
    <location>
        <begin position="18"/>
        <end position="42"/>
    </location>
</feature>
<dbReference type="AlphaFoldDB" id="A0AA39J1P3"/>
<keyword evidence="2" id="KW-0472">Membrane</keyword>
<evidence type="ECO:0000259" key="3">
    <source>
        <dbReference type="Pfam" id="PF20153"/>
    </source>
</evidence>
<feature type="domain" description="DUF6535" evidence="3">
    <location>
        <begin position="54"/>
        <end position="231"/>
    </location>
</feature>
<dbReference type="Pfam" id="PF20153">
    <property type="entry name" value="DUF6535"/>
    <property type="match status" value="1"/>
</dbReference>
<feature type="transmembrane region" description="Helical" evidence="2">
    <location>
        <begin position="237"/>
        <end position="262"/>
    </location>
</feature>
<feature type="transmembrane region" description="Helical" evidence="2">
    <location>
        <begin position="204"/>
        <end position="231"/>
    </location>
</feature>
<evidence type="ECO:0000256" key="1">
    <source>
        <dbReference type="SAM" id="MobiDB-lite"/>
    </source>
</evidence>
<evidence type="ECO:0000313" key="5">
    <source>
        <dbReference type="Proteomes" id="UP001175226"/>
    </source>
</evidence>
<evidence type="ECO:0000256" key="2">
    <source>
        <dbReference type="SAM" id="Phobius"/>
    </source>
</evidence>
<dbReference type="InterPro" id="IPR045338">
    <property type="entry name" value="DUF6535"/>
</dbReference>
<protein>
    <recommendedName>
        <fullName evidence="3">DUF6535 domain-containing protein</fullName>
    </recommendedName>
</protein>
<sequence>MLGTHPLFATHFGLRQHRRRSTSFGRQGPIPDDYTTRYPKDPIGEERSANGRFWRTYTDEALIIDGEMVDVYHDTINVLLVFAGLFSAVLTTFVIQTSQNLRPDYTEVSASLLIELVGLQRAADVSSIPSSPFYPSISFTPSSADVWLNSLWFVSLTFSLITALVAVLVKQWLHQYISIISDILPRDRGSIRQYRYMGLMTWQVPMIIGLLPVLLHISLGLFFAGLSIYLFALDIAIAYIIAAISATVYVAYVACLVLPLFYHNCPYKTPLMLHLPGLYHAARGILSRLIPGASNEHMEKPRSIKDVERSGAFQAAAAIDSEAVSWLYSASSNTSVKQIVLQAVLGIRIRNTVDVDNAVGRIFDQLGGLEPDVQHSIVSLPLPRPRSDSLSRANPFRDTTASLLAIIRSPMLENVVLPQSLWVSILKYADWWSPSAIHLAVELMEIWKDNLLEGFGDQLPADTDTIGHCMSSTTTDVSRAFIHCLRFIPGLDLAQNYPVCSWDASRALSAMIRLFRVQLTSNLENNAHGVNCLLHGTSIAIQTMLQKMPRLASQAMDQATSEQPLPQSEMAARTDSRTISSSRIFPTTLSAKGRLALLHILTFHDGILSFKQAEIFYTNAIRCLLSPASLDDSPFSIKQEYWELEWRLLEELGPPFLLRDEIRKLLRMFIKEGGLPALYTRFSNAHRPGLPRQVPARFASQITNGMVDIDAFSPLHLAGSSTDLSFVDSLSKLTRLLHVMDWHTITRLLERLHRTDISELMWEEYFTQLCRWTTDNIF</sequence>